<reference evidence="3" key="1">
    <citation type="submission" date="2023-07" db="EMBL/GenBank/DDBJ databases">
        <authorList>
            <person name="Deng Y."/>
            <person name="Zhang Y.-Q."/>
        </authorList>
    </citation>
    <scope>NUCLEOTIDE SEQUENCE [LARGE SCALE GENOMIC DNA]</scope>
    <source>
        <strain evidence="3">CPCC 205710</strain>
    </source>
</reference>
<dbReference type="Pfam" id="PF12277">
    <property type="entry name" value="DUF3618"/>
    <property type="match status" value="1"/>
</dbReference>
<accession>A0ABT2MF26</accession>
<dbReference type="Gene3D" id="6.10.140.1430">
    <property type="match status" value="1"/>
</dbReference>
<dbReference type="InterPro" id="IPR022062">
    <property type="entry name" value="DUF3618"/>
</dbReference>
<name>A0ABT2MF26_9MYCO</name>
<organism evidence="2 3">
    <name type="scientific">Mycobacterium deserti</name>
    <dbReference type="NCBI Taxonomy" id="2978347"/>
    <lineage>
        <taxon>Bacteria</taxon>
        <taxon>Bacillati</taxon>
        <taxon>Actinomycetota</taxon>
        <taxon>Actinomycetes</taxon>
        <taxon>Mycobacteriales</taxon>
        <taxon>Mycobacteriaceae</taxon>
        <taxon>Mycobacterium</taxon>
    </lineage>
</organism>
<feature type="transmembrane region" description="Helical" evidence="1">
    <location>
        <begin position="88"/>
        <end position="106"/>
    </location>
</feature>
<protein>
    <submittedName>
        <fullName evidence="2">DUF3618 domain-containing protein</fullName>
    </submittedName>
</protein>
<comment type="caution">
    <text evidence="2">The sequence shown here is derived from an EMBL/GenBank/DDBJ whole genome shotgun (WGS) entry which is preliminary data.</text>
</comment>
<dbReference type="RefSeq" id="WP_260993631.1">
    <property type="nucleotide sequence ID" value="NZ_JAODWD010000003.1"/>
</dbReference>
<keyword evidence="1" id="KW-0812">Transmembrane</keyword>
<dbReference type="EMBL" id="JAODWD010000003">
    <property type="protein sequence ID" value="MCT7659596.1"/>
    <property type="molecule type" value="Genomic_DNA"/>
</dbReference>
<gene>
    <name evidence="2" type="ORF">N4S67_14320</name>
</gene>
<evidence type="ECO:0000256" key="1">
    <source>
        <dbReference type="SAM" id="Phobius"/>
    </source>
</evidence>
<proteinExistence type="predicted"/>
<evidence type="ECO:0000313" key="2">
    <source>
        <dbReference type="EMBL" id="MCT7659596.1"/>
    </source>
</evidence>
<keyword evidence="3" id="KW-1185">Reference proteome</keyword>
<sequence>MTAANPGRPEPGPDADIDDIEADIEQTRTELGETVQALQDKLDVKGRATDKATETKQAVVEKAAETKQAVVEKADTIKHAATDNPKRSVPVAAVVLIALAVGVLIWRRRR</sequence>
<keyword evidence="1" id="KW-1133">Transmembrane helix</keyword>
<evidence type="ECO:0000313" key="3">
    <source>
        <dbReference type="Proteomes" id="UP001206639"/>
    </source>
</evidence>
<keyword evidence="1" id="KW-0472">Membrane</keyword>
<dbReference type="Proteomes" id="UP001206639">
    <property type="component" value="Unassembled WGS sequence"/>
</dbReference>